<dbReference type="InterPro" id="IPR036866">
    <property type="entry name" value="RibonucZ/Hydroxyglut_hydro"/>
</dbReference>
<dbReference type="Pfam" id="PF13299">
    <property type="entry name" value="CPSF100_C"/>
    <property type="match status" value="1"/>
</dbReference>
<feature type="compositionally biased region" description="Acidic residues" evidence="5">
    <location>
        <begin position="727"/>
        <end position="747"/>
    </location>
</feature>
<keyword evidence="4" id="KW-0694">RNA-binding</keyword>
<keyword evidence="3 4" id="KW-0539">Nucleus</keyword>
<evidence type="ECO:0000313" key="8">
    <source>
        <dbReference type="Proteomes" id="UP000076874"/>
    </source>
</evidence>
<feature type="region of interest" description="Disordered" evidence="5">
    <location>
        <begin position="888"/>
        <end position="950"/>
    </location>
</feature>
<comment type="subcellular location">
    <subcellularLocation>
        <location evidence="1 4">Nucleus</location>
    </subcellularLocation>
</comment>
<name>A0A167XQT3_9HYPO</name>
<evidence type="ECO:0000256" key="4">
    <source>
        <dbReference type="RuleBase" id="RU365006"/>
    </source>
</evidence>
<dbReference type="AlphaFoldDB" id="A0A167XQT3"/>
<dbReference type="PANTHER" id="PTHR45922">
    <property type="entry name" value="CLEAVAGE AND POLYADENYLATION SPECIFICITY FACTOR SUBUNIT 2"/>
    <property type="match status" value="1"/>
</dbReference>
<dbReference type="InterPro" id="IPR025069">
    <property type="entry name" value="Cpsf2_C"/>
</dbReference>
<organism evidence="7 8">
    <name type="scientific">Niveomyces insectorum RCEF 264</name>
    <dbReference type="NCBI Taxonomy" id="1081102"/>
    <lineage>
        <taxon>Eukaryota</taxon>
        <taxon>Fungi</taxon>
        <taxon>Dikarya</taxon>
        <taxon>Ascomycota</taxon>
        <taxon>Pezizomycotina</taxon>
        <taxon>Sordariomycetes</taxon>
        <taxon>Hypocreomycetidae</taxon>
        <taxon>Hypocreales</taxon>
        <taxon>Cordycipitaceae</taxon>
        <taxon>Niveomyces</taxon>
    </lineage>
</organism>
<keyword evidence="2 4" id="KW-0507">mRNA processing</keyword>
<keyword evidence="8" id="KW-1185">Reference proteome</keyword>
<dbReference type="Pfam" id="PF16661">
    <property type="entry name" value="Lactamase_B_6"/>
    <property type="match status" value="1"/>
</dbReference>
<feature type="compositionally biased region" description="Gly residues" evidence="5">
    <location>
        <begin position="673"/>
        <end position="683"/>
    </location>
</feature>
<dbReference type="PANTHER" id="PTHR45922:SF1">
    <property type="entry name" value="CLEAVAGE AND POLYADENYLATION SPECIFICITY FACTOR SUBUNIT 2"/>
    <property type="match status" value="1"/>
</dbReference>
<dbReference type="STRING" id="1081102.A0A167XQT3"/>
<feature type="region of interest" description="Disordered" evidence="5">
    <location>
        <begin position="631"/>
        <end position="755"/>
    </location>
</feature>
<comment type="similarity">
    <text evidence="4">Belongs to the metallo-beta-lactamase superfamily. RNA-metabolizing metallo-beta-lactamase-like family. CPSF2/YSH1 subfamily.</text>
</comment>
<dbReference type="EMBL" id="AZHD01000003">
    <property type="protein sequence ID" value="OAA65275.1"/>
    <property type="molecule type" value="Genomic_DNA"/>
</dbReference>
<dbReference type="SMART" id="SM01027">
    <property type="entry name" value="Beta-Casp"/>
    <property type="match status" value="1"/>
</dbReference>
<dbReference type="OrthoDB" id="64353at2759"/>
<evidence type="ECO:0000256" key="5">
    <source>
        <dbReference type="SAM" id="MobiDB-lite"/>
    </source>
</evidence>
<feature type="compositionally biased region" description="Basic and acidic residues" evidence="5">
    <location>
        <begin position="693"/>
        <end position="705"/>
    </location>
</feature>
<evidence type="ECO:0000256" key="1">
    <source>
        <dbReference type="ARBA" id="ARBA00004123"/>
    </source>
</evidence>
<reference evidence="7 8" key="1">
    <citation type="journal article" date="2016" name="Genome Biol. Evol.">
        <title>Divergent and convergent evolution of fungal pathogenicity.</title>
        <authorList>
            <person name="Shang Y."/>
            <person name="Xiao G."/>
            <person name="Zheng P."/>
            <person name="Cen K."/>
            <person name="Zhan S."/>
            <person name="Wang C."/>
        </authorList>
    </citation>
    <scope>NUCLEOTIDE SEQUENCE [LARGE SCALE GENOMIC DNA]</scope>
    <source>
        <strain evidence="7 8">RCEF 264</strain>
    </source>
</reference>
<dbReference type="Proteomes" id="UP000076874">
    <property type="component" value="Unassembled WGS sequence"/>
</dbReference>
<gene>
    <name evidence="7" type="ORF">SPI_02062</name>
</gene>
<dbReference type="GO" id="GO:0005847">
    <property type="term" value="C:mRNA cleavage and polyadenylation specificity factor complex"/>
    <property type="evidence" value="ECO:0007669"/>
    <property type="project" value="InterPro"/>
</dbReference>
<dbReference type="Gene3D" id="3.60.15.10">
    <property type="entry name" value="Ribonuclease Z/Hydroxyacylglutathione hydrolase-like"/>
    <property type="match status" value="1"/>
</dbReference>
<sequence length="1060" mass="112880">MFTFCPLQGARSESTASQSLLELDGGVKVLIDVGWDESFDVAKLEALEKQVPTISLILLTHATVSHLAAFAHCCKNFPQFVRIPIFATKPVIDLGRTLLQDLYASTPRAATTIPHSALAGVAYSYAQSVAAEQIRFLRQAPTPDEIARYFALIRELKYSQPHQPQAPPNQPPLNGLTITAYNAGRTLGGTIWHIQLGLESIVYGVDWGQYKENVFSGAAWVGGAHGGGSAVIEQLRKPTALVSSSRSPHVVRPGLRDEQLLATIRLCVARGGTVLIPVDSAARVLELAYFLEHAWRRDAAAASTSATTTTTENGSLARSKLYLAGRTSGSLVRHARTLLEWMNDSIVQEFEAVADGARQTRGGGGGGDGDDGKGRETGPFDFRHLRLLERRAQVERVLGQSSQGGKVILASDASLEWGFSKEILRSIADDPQNLVILTEVPGVLSDYNASLARTLWGWWAEGQQQPPQGDGHEPEEARLVSADGRPLPFCDVHKVALDGAELVLYQQWLATQRQLQATLQTGGAAALESFAGTGADGESSESSESDDEDGESDNERQGRLLNISTTIGQASRKRVVLKDEDLGVTILLKRKGHYDFDVRGKKGRERVFPVPVRRKRNDGFGELIRPDEYLRAEEREEDTVNEPANGGRNGDAFHNNQDRWAKKRKWDDMGAATVGGSGGGGSGNNKRAQRNRSGTERRGGIRSEGAEDDGTQRRRGKGDGASNRADDEADSEGGEEEEEEEEVEENAPAEVAGPAKLVSTTTTVAARLRIAYVDFSGLHTDRNLEILLPLVEPRKLILVGGSEAETAAVAAQYRQTVSAHRGVAPTDVEVFQPAVGTTVDASVDTHAWVVRLADALVKKLKWQNLRGLGIVTMTGRLLPAVGLGSSGFGGDPKNDPGAASDAAANAGADAEEGGASKRQKTDAAQGALTVATTTTTTTTTSSLVPSTPDALPTLDVLPRSLTATTAAAAAAVGTQPLHVGELRLADLRRALQAAGHTAEFRGEGTLVIDGSVAVKKTGTGRVEVESIGLPSDGGPATKMGGTFYAVKQMIYDGLAVVAGG</sequence>
<feature type="domain" description="Beta-Casp" evidence="6">
    <location>
        <begin position="284"/>
        <end position="455"/>
    </location>
</feature>
<dbReference type="GO" id="GO:0003723">
    <property type="term" value="F:RNA binding"/>
    <property type="evidence" value="ECO:0007669"/>
    <property type="project" value="UniProtKB-KW"/>
</dbReference>
<evidence type="ECO:0000259" key="6">
    <source>
        <dbReference type="SMART" id="SM01027"/>
    </source>
</evidence>
<dbReference type="SUPFAM" id="SSF56281">
    <property type="entry name" value="Metallo-hydrolase/oxidoreductase"/>
    <property type="match status" value="1"/>
</dbReference>
<feature type="compositionally biased region" description="Low complexity" evidence="5">
    <location>
        <begin position="927"/>
        <end position="948"/>
    </location>
</feature>
<feature type="compositionally biased region" description="Basic and acidic residues" evidence="5">
    <location>
        <begin position="656"/>
        <end position="668"/>
    </location>
</feature>
<dbReference type="InterPro" id="IPR027075">
    <property type="entry name" value="CPSF2"/>
</dbReference>
<feature type="compositionally biased region" description="Low complexity" evidence="5">
    <location>
        <begin position="897"/>
        <end position="908"/>
    </location>
</feature>
<dbReference type="Gene3D" id="3.40.50.10890">
    <property type="match status" value="1"/>
</dbReference>
<protein>
    <recommendedName>
        <fullName evidence="4">Cleavage and polyadenylation specificity factor subunit 2</fullName>
    </recommendedName>
    <alternativeName>
        <fullName evidence="4">Cleavage and polyadenylation specificity factor 100 kDa subunit</fullName>
    </alternativeName>
</protein>
<feature type="region of interest" description="Disordered" evidence="5">
    <location>
        <begin position="357"/>
        <end position="378"/>
    </location>
</feature>
<accession>A0A167XQT3</accession>
<feature type="region of interest" description="Disordered" evidence="5">
    <location>
        <begin position="531"/>
        <end position="563"/>
    </location>
</feature>
<dbReference type="InterPro" id="IPR001279">
    <property type="entry name" value="Metallo-B-lactamas"/>
</dbReference>
<proteinExistence type="inferred from homology"/>
<dbReference type="InterPro" id="IPR022712">
    <property type="entry name" value="Beta_Casp"/>
</dbReference>
<evidence type="ECO:0000256" key="2">
    <source>
        <dbReference type="ARBA" id="ARBA00022664"/>
    </source>
</evidence>
<comment type="caution">
    <text evidence="7">The sequence shown here is derived from an EMBL/GenBank/DDBJ whole genome shotgun (WGS) entry which is preliminary data.</text>
</comment>
<dbReference type="GO" id="GO:0006397">
    <property type="term" value="P:mRNA processing"/>
    <property type="evidence" value="ECO:0007669"/>
    <property type="project" value="UniProtKB-KW"/>
</dbReference>
<evidence type="ECO:0000313" key="7">
    <source>
        <dbReference type="EMBL" id="OAA65275.1"/>
    </source>
</evidence>
<feature type="compositionally biased region" description="Acidic residues" evidence="5">
    <location>
        <begin position="538"/>
        <end position="552"/>
    </location>
</feature>
<dbReference type="Pfam" id="PF10996">
    <property type="entry name" value="Beta-Casp"/>
    <property type="match status" value="1"/>
</dbReference>
<evidence type="ECO:0000256" key="3">
    <source>
        <dbReference type="ARBA" id="ARBA00023242"/>
    </source>
</evidence>